<organism evidence="1 2">
    <name type="scientific">Microlunatus elymi</name>
    <dbReference type="NCBI Taxonomy" id="2596828"/>
    <lineage>
        <taxon>Bacteria</taxon>
        <taxon>Bacillati</taxon>
        <taxon>Actinomycetota</taxon>
        <taxon>Actinomycetes</taxon>
        <taxon>Propionibacteriales</taxon>
        <taxon>Propionibacteriaceae</taxon>
        <taxon>Microlunatus</taxon>
    </lineage>
</organism>
<reference evidence="1 2" key="1">
    <citation type="submission" date="2019-07" db="EMBL/GenBank/DDBJ databases">
        <title>Microlunatus dokdonensis sp. nov. isolated from the rhizospheric soil of the wild plant Elymus tsukushiensis.</title>
        <authorList>
            <person name="Ghim S.-Y."/>
            <person name="Hwang Y.-J."/>
            <person name="Son J.-S."/>
            <person name="Shin J.-H."/>
        </authorList>
    </citation>
    <scope>NUCLEOTIDE SEQUENCE [LARGE SCALE GENOMIC DNA]</scope>
    <source>
        <strain evidence="1 2">KUDC0627</strain>
    </source>
</reference>
<dbReference type="AlphaFoldDB" id="A0A516PUL4"/>
<evidence type="ECO:0000313" key="1">
    <source>
        <dbReference type="EMBL" id="QDP94888.1"/>
    </source>
</evidence>
<accession>A0A516PUL4</accession>
<dbReference type="OrthoDB" id="255198at2"/>
<dbReference type="Proteomes" id="UP000319263">
    <property type="component" value="Chromosome"/>
</dbReference>
<gene>
    <name evidence="1" type="ORF">FOE78_02220</name>
</gene>
<keyword evidence="2" id="KW-1185">Reference proteome</keyword>
<sequence>MSAVDDLAEVDLGRAVDWPDHDPLVTIGGLERALRHRLSDSVKLHRALVTSVGRSTRGVGRPG</sequence>
<evidence type="ECO:0000313" key="2">
    <source>
        <dbReference type="Proteomes" id="UP000319263"/>
    </source>
</evidence>
<dbReference type="EMBL" id="CP041692">
    <property type="protein sequence ID" value="QDP94888.1"/>
    <property type="molecule type" value="Genomic_DNA"/>
</dbReference>
<protein>
    <submittedName>
        <fullName evidence="1">Uncharacterized protein</fullName>
    </submittedName>
</protein>
<proteinExistence type="predicted"/>
<dbReference type="RefSeq" id="WP_143984873.1">
    <property type="nucleotide sequence ID" value="NZ_CP041692.1"/>
</dbReference>
<name>A0A516PUL4_9ACTN</name>
<dbReference type="KEGG" id="mik:FOE78_02220"/>